<name>A0A917SWS0_9ACTN</name>
<sequence>MDTTLRGPGGTPPAAGFPAPGGYPALGLPAGRPGAPVDIPGGAR</sequence>
<protein>
    <submittedName>
        <fullName evidence="2">Uncharacterized protein</fullName>
    </submittedName>
</protein>
<evidence type="ECO:0000256" key="1">
    <source>
        <dbReference type="SAM" id="MobiDB-lite"/>
    </source>
</evidence>
<feature type="compositionally biased region" description="Low complexity" evidence="1">
    <location>
        <begin position="12"/>
        <end position="36"/>
    </location>
</feature>
<dbReference type="EMBL" id="BMNA01000003">
    <property type="protein sequence ID" value="GGM00560.1"/>
    <property type="molecule type" value="Genomic_DNA"/>
</dbReference>
<reference evidence="2" key="1">
    <citation type="journal article" date="2014" name="Int. J. Syst. Evol. Microbiol.">
        <title>Complete genome sequence of Corynebacterium casei LMG S-19264T (=DSM 44701T), isolated from a smear-ripened cheese.</title>
        <authorList>
            <consortium name="US DOE Joint Genome Institute (JGI-PGF)"/>
            <person name="Walter F."/>
            <person name="Albersmeier A."/>
            <person name="Kalinowski J."/>
            <person name="Ruckert C."/>
        </authorList>
    </citation>
    <scope>NUCLEOTIDE SEQUENCE</scope>
    <source>
        <strain evidence="2">CGMCC 4.7308</strain>
    </source>
</reference>
<dbReference type="AlphaFoldDB" id="A0A917SWS0"/>
<accession>A0A917SWS0</accession>
<keyword evidence="3" id="KW-1185">Reference proteome</keyword>
<evidence type="ECO:0000313" key="3">
    <source>
        <dbReference type="Proteomes" id="UP000655208"/>
    </source>
</evidence>
<evidence type="ECO:0000313" key="2">
    <source>
        <dbReference type="EMBL" id="GGM00560.1"/>
    </source>
</evidence>
<dbReference type="RefSeq" id="WP_268237997.1">
    <property type="nucleotide sequence ID" value="NZ_BMNA01000003.1"/>
</dbReference>
<reference evidence="2" key="2">
    <citation type="submission" date="2020-09" db="EMBL/GenBank/DDBJ databases">
        <authorList>
            <person name="Sun Q."/>
            <person name="Zhou Y."/>
        </authorList>
    </citation>
    <scope>NUCLEOTIDE SEQUENCE</scope>
    <source>
        <strain evidence="2">CGMCC 4.7308</strain>
    </source>
</reference>
<feature type="region of interest" description="Disordered" evidence="1">
    <location>
        <begin position="1"/>
        <end position="44"/>
    </location>
</feature>
<gene>
    <name evidence="2" type="ORF">GCM10011594_20840</name>
</gene>
<proteinExistence type="predicted"/>
<dbReference type="Proteomes" id="UP000655208">
    <property type="component" value="Unassembled WGS sequence"/>
</dbReference>
<comment type="caution">
    <text evidence="2">The sequence shown here is derived from an EMBL/GenBank/DDBJ whole genome shotgun (WGS) entry which is preliminary data.</text>
</comment>
<organism evidence="2 3">
    <name type="scientific">Nakamurella endophytica</name>
    <dbReference type="NCBI Taxonomy" id="1748367"/>
    <lineage>
        <taxon>Bacteria</taxon>
        <taxon>Bacillati</taxon>
        <taxon>Actinomycetota</taxon>
        <taxon>Actinomycetes</taxon>
        <taxon>Nakamurellales</taxon>
        <taxon>Nakamurellaceae</taxon>
        <taxon>Nakamurella</taxon>
    </lineage>
</organism>